<keyword evidence="1" id="KW-1133">Transmembrane helix</keyword>
<evidence type="ECO:0000313" key="3">
    <source>
        <dbReference type="Proteomes" id="UP000681720"/>
    </source>
</evidence>
<evidence type="ECO:0000313" key="2">
    <source>
        <dbReference type="EMBL" id="CAF5096409.1"/>
    </source>
</evidence>
<feature type="transmembrane region" description="Helical" evidence="1">
    <location>
        <begin position="66"/>
        <end position="85"/>
    </location>
</feature>
<feature type="non-terminal residue" evidence="2">
    <location>
        <position position="143"/>
    </location>
</feature>
<proteinExistence type="predicted"/>
<protein>
    <submittedName>
        <fullName evidence="2">Uncharacterized protein</fullName>
    </submittedName>
</protein>
<name>A0A8S3F0M1_9BILA</name>
<dbReference type="Proteomes" id="UP000681720">
    <property type="component" value="Unassembled WGS sequence"/>
</dbReference>
<comment type="caution">
    <text evidence="2">The sequence shown here is derived from an EMBL/GenBank/DDBJ whole genome shotgun (WGS) entry which is preliminary data.</text>
</comment>
<feature type="transmembrane region" description="Helical" evidence="1">
    <location>
        <begin position="105"/>
        <end position="125"/>
    </location>
</feature>
<sequence length="143" mass="16448">MNENSSQNYVVKYADEVLLGLSCHLNFNVVKSFINIESFLRVYTICIDRNKIDASIRKSALEQMTIVMFLEIVSNLTHALGFLLFDQSLLLISLSDQEFQQQKFSIDFVFILIISNSKYCLLLLVTHDNVCLIDFNQLEAILD</sequence>
<evidence type="ECO:0000256" key="1">
    <source>
        <dbReference type="SAM" id="Phobius"/>
    </source>
</evidence>
<keyword evidence="1" id="KW-0812">Transmembrane</keyword>
<organism evidence="2 3">
    <name type="scientific">Rotaria magnacalcarata</name>
    <dbReference type="NCBI Taxonomy" id="392030"/>
    <lineage>
        <taxon>Eukaryota</taxon>
        <taxon>Metazoa</taxon>
        <taxon>Spiralia</taxon>
        <taxon>Gnathifera</taxon>
        <taxon>Rotifera</taxon>
        <taxon>Eurotatoria</taxon>
        <taxon>Bdelloidea</taxon>
        <taxon>Philodinida</taxon>
        <taxon>Philodinidae</taxon>
        <taxon>Rotaria</taxon>
    </lineage>
</organism>
<gene>
    <name evidence="2" type="ORF">GIL414_LOCUS62497</name>
</gene>
<accession>A0A8S3F0M1</accession>
<dbReference type="AlphaFoldDB" id="A0A8S3F0M1"/>
<dbReference type="EMBL" id="CAJOBJ010252275">
    <property type="protein sequence ID" value="CAF5096409.1"/>
    <property type="molecule type" value="Genomic_DNA"/>
</dbReference>
<feature type="non-terminal residue" evidence="2">
    <location>
        <position position="1"/>
    </location>
</feature>
<reference evidence="2" key="1">
    <citation type="submission" date="2021-02" db="EMBL/GenBank/DDBJ databases">
        <authorList>
            <person name="Nowell W R."/>
        </authorList>
    </citation>
    <scope>NUCLEOTIDE SEQUENCE</scope>
</reference>
<keyword evidence="1" id="KW-0472">Membrane</keyword>